<dbReference type="Proteomes" id="UP000802098">
    <property type="component" value="Unassembled WGS sequence"/>
</dbReference>
<dbReference type="PROSITE" id="PS51257">
    <property type="entry name" value="PROKAR_LIPOPROTEIN"/>
    <property type="match status" value="1"/>
</dbReference>
<comment type="caution">
    <text evidence="2">The sequence shown here is derived from an EMBL/GenBank/DDBJ whole genome shotgun (WGS) entry which is preliminary data.</text>
</comment>
<gene>
    <name evidence="2" type="ORF">G7087_11380</name>
</gene>
<evidence type="ECO:0000313" key="2">
    <source>
        <dbReference type="EMBL" id="NHK98978.1"/>
    </source>
</evidence>
<evidence type="ECO:0000256" key="1">
    <source>
        <dbReference type="SAM" id="SignalP"/>
    </source>
</evidence>
<dbReference type="RefSeq" id="WP_138938940.1">
    <property type="nucleotide sequence ID" value="NZ_JAAOCD010000005.1"/>
</dbReference>
<reference evidence="2 3" key="1">
    <citation type="submission" date="2020-03" db="EMBL/GenBank/DDBJ databases">
        <title>Rubrivivax benzoatilyticus JA2 (sequenced after 10 years sub-culturing).</title>
        <authorList>
            <person name="Gupta D."/>
            <person name="Chintalapati S."/>
            <person name="Chintalapati V.R."/>
        </authorList>
    </citation>
    <scope>NUCLEOTIDE SEQUENCE [LARGE SCALE GENOMIC DNA]</scope>
    <source>
        <strain evidence="2 3">JA2-Mal</strain>
    </source>
</reference>
<evidence type="ECO:0008006" key="4">
    <source>
        <dbReference type="Google" id="ProtNLM"/>
    </source>
</evidence>
<proteinExistence type="predicted"/>
<sequence length="243" mass="25627">MMSMTARRLAALAAAASLAACGGGGVGDPANPETPSEPGSASTAAVCYDAQLGDSPGSSFRVAFRSFSEGDSETLDYVDVGSVAGPVDFNGHQAYETTVTTFFGTPEAVTGVYRYYGRRTGTAERTDYGLTYGTDADTVFTTLPEEPPVVDTTYALEPGQSVALHYSHTPNLRVTFKGIEQITVPAGTYQACRLQLDSTTPDYSNTHWLLVGTGVLIKEVQTSPGDADWTAEATAIEVNGRRP</sequence>
<dbReference type="EMBL" id="JAAOCD010000005">
    <property type="protein sequence ID" value="NHK98978.1"/>
    <property type="molecule type" value="Genomic_DNA"/>
</dbReference>
<protein>
    <recommendedName>
        <fullName evidence="4">Lipoprotein</fullName>
    </recommendedName>
</protein>
<accession>A0ABX0HVD5</accession>
<feature type="signal peptide" evidence="1">
    <location>
        <begin position="1"/>
        <end position="19"/>
    </location>
</feature>
<keyword evidence="1" id="KW-0732">Signal</keyword>
<name>A0ABX0HVD5_9BURK</name>
<feature type="chain" id="PRO_5047425408" description="Lipoprotein" evidence="1">
    <location>
        <begin position="20"/>
        <end position="243"/>
    </location>
</feature>
<evidence type="ECO:0000313" key="3">
    <source>
        <dbReference type="Proteomes" id="UP000802098"/>
    </source>
</evidence>
<organism evidence="2 3">
    <name type="scientific">Rubrivivax benzoatilyticus</name>
    <dbReference type="NCBI Taxonomy" id="316997"/>
    <lineage>
        <taxon>Bacteria</taxon>
        <taxon>Pseudomonadati</taxon>
        <taxon>Pseudomonadota</taxon>
        <taxon>Betaproteobacteria</taxon>
        <taxon>Burkholderiales</taxon>
        <taxon>Sphaerotilaceae</taxon>
        <taxon>Rubrivivax</taxon>
    </lineage>
</organism>
<keyword evidence="3" id="KW-1185">Reference proteome</keyword>